<protein>
    <recommendedName>
        <fullName evidence="7">Sorbitol dehydrogenase</fullName>
    </recommendedName>
    <alternativeName>
        <fullName evidence="8">Polyol dehydrogenase</fullName>
    </alternativeName>
</protein>
<evidence type="ECO:0000313" key="12">
    <source>
        <dbReference type="RefSeq" id="XP_011302932.1"/>
    </source>
</evidence>
<accession>A0A9R1T589</accession>
<evidence type="ECO:0000259" key="10">
    <source>
        <dbReference type="SMART" id="SM00829"/>
    </source>
</evidence>
<comment type="similarity">
    <text evidence="2 9">Belongs to the zinc-containing alcohol dehydrogenase family.</text>
</comment>
<keyword evidence="3 9" id="KW-0479">Metal-binding</keyword>
<name>A0A9R1T589_9HYME</name>
<evidence type="ECO:0000256" key="8">
    <source>
        <dbReference type="ARBA" id="ARBA00032485"/>
    </source>
</evidence>
<dbReference type="GO" id="GO:0006062">
    <property type="term" value="P:sorbitol catabolic process"/>
    <property type="evidence" value="ECO:0007669"/>
    <property type="project" value="TreeGrafter"/>
</dbReference>
<dbReference type="PROSITE" id="PS00059">
    <property type="entry name" value="ADH_ZINC"/>
    <property type="match status" value="1"/>
</dbReference>
<keyword evidence="6" id="KW-0520">NAD</keyword>
<dbReference type="GeneID" id="105266457"/>
<dbReference type="SUPFAM" id="SSF51735">
    <property type="entry name" value="NAD(P)-binding Rossmann-fold domains"/>
    <property type="match status" value="1"/>
</dbReference>
<evidence type="ECO:0000256" key="1">
    <source>
        <dbReference type="ARBA" id="ARBA00001947"/>
    </source>
</evidence>
<evidence type="ECO:0000256" key="6">
    <source>
        <dbReference type="ARBA" id="ARBA00023027"/>
    </source>
</evidence>
<gene>
    <name evidence="12" type="primary">LOC105266457</name>
</gene>
<evidence type="ECO:0000256" key="3">
    <source>
        <dbReference type="ARBA" id="ARBA00022723"/>
    </source>
</evidence>
<organism evidence="11 12">
    <name type="scientific">Fopius arisanus</name>
    <dbReference type="NCBI Taxonomy" id="64838"/>
    <lineage>
        <taxon>Eukaryota</taxon>
        <taxon>Metazoa</taxon>
        <taxon>Ecdysozoa</taxon>
        <taxon>Arthropoda</taxon>
        <taxon>Hexapoda</taxon>
        <taxon>Insecta</taxon>
        <taxon>Pterygota</taxon>
        <taxon>Neoptera</taxon>
        <taxon>Endopterygota</taxon>
        <taxon>Hymenoptera</taxon>
        <taxon>Apocrita</taxon>
        <taxon>Ichneumonoidea</taxon>
        <taxon>Braconidae</taxon>
        <taxon>Opiinae</taxon>
        <taxon>Fopius</taxon>
    </lineage>
</organism>
<dbReference type="Gene3D" id="3.40.50.720">
    <property type="entry name" value="NAD(P)-binding Rossmann-like Domain"/>
    <property type="match status" value="1"/>
</dbReference>
<dbReference type="InterPro" id="IPR020843">
    <property type="entry name" value="ER"/>
</dbReference>
<dbReference type="KEGG" id="fas:105266457"/>
<evidence type="ECO:0000256" key="9">
    <source>
        <dbReference type="RuleBase" id="RU361277"/>
    </source>
</evidence>
<dbReference type="GO" id="GO:0008270">
    <property type="term" value="F:zinc ion binding"/>
    <property type="evidence" value="ECO:0007669"/>
    <property type="project" value="InterPro"/>
</dbReference>
<dbReference type="Pfam" id="PF08240">
    <property type="entry name" value="ADH_N"/>
    <property type="match status" value="1"/>
</dbReference>
<proteinExistence type="inferred from homology"/>
<dbReference type="InterPro" id="IPR013154">
    <property type="entry name" value="ADH-like_N"/>
</dbReference>
<reference evidence="12" key="1">
    <citation type="submission" date="2025-08" db="UniProtKB">
        <authorList>
            <consortium name="RefSeq"/>
        </authorList>
    </citation>
    <scope>IDENTIFICATION</scope>
    <source>
        <strain evidence="12">USDA-PBARC FA_bdor</strain>
        <tissue evidence="12">Whole organism</tissue>
    </source>
</reference>
<dbReference type="PANTHER" id="PTHR43161:SF9">
    <property type="entry name" value="SORBITOL DEHYDROGENASE"/>
    <property type="match status" value="1"/>
</dbReference>
<dbReference type="CDD" id="cd05285">
    <property type="entry name" value="sorbitol_DH"/>
    <property type="match status" value="1"/>
</dbReference>
<dbReference type="Proteomes" id="UP000694866">
    <property type="component" value="Unplaced"/>
</dbReference>
<evidence type="ECO:0000313" key="11">
    <source>
        <dbReference type="Proteomes" id="UP000694866"/>
    </source>
</evidence>
<dbReference type="SUPFAM" id="SSF50129">
    <property type="entry name" value="GroES-like"/>
    <property type="match status" value="1"/>
</dbReference>
<dbReference type="FunFam" id="3.40.50.720:FF:000068">
    <property type="entry name" value="Sorbitol dehydrogenase"/>
    <property type="match status" value="1"/>
</dbReference>
<dbReference type="SMART" id="SM00829">
    <property type="entry name" value="PKS_ER"/>
    <property type="match status" value="1"/>
</dbReference>
<dbReference type="Pfam" id="PF00107">
    <property type="entry name" value="ADH_zinc_N"/>
    <property type="match status" value="1"/>
</dbReference>
<evidence type="ECO:0000256" key="2">
    <source>
        <dbReference type="ARBA" id="ARBA00008072"/>
    </source>
</evidence>
<dbReference type="GO" id="GO:0003939">
    <property type="term" value="F:L-iditol 2-dehydrogenase (NAD+) activity"/>
    <property type="evidence" value="ECO:0007669"/>
    <property type="project" value="TreeGrafter"/>
</dbReference>
<dbReference type="AlphaFoldDB" id="A0A9R1T589"/>
<dbReference type="InterPro" id="IPR045306">
    <property type="entry name" value="SDH-like"/>
</dbReference>
<dbReference type="InterPro" id="IPR002328">
    <property type="entry name" value="ADH_Zn_CS"/>
</dbReference>
<keyword evidence="4 9" id="KW-0862">Zinc</keyword>
<feature type="domain" description="Enoyl reductase (ER)" evidence="10">
    <location>
        <begin position="12"/>
        <end position="346"/>
    </location>
</feature>
<keyword evidence="11" id="KW-1185">Reference proteome</keyword>
<sequence>MAANNLTAILYGINDIRLENTPIEEPGDNDVLLEMGCVGICGSDVHYLVNGRIGDFIVKKPMIIGHESAGTVAKLGKNVKHLKIGDRVAIEPGVPCRMCNYCKEGKYNLCPEMSFCATPPVHGNLRKFYRHAADFCFKLPDHVSLEEGALLEPLAVGVHACKRAGIGIGSKVLILGAGPIGLVSLIVAKAMGASKTLITDIVPGRLEIAKELGADMTLLSKGLSEAQVVAEVHKLLGGEPERTIDASGAESSIRTAIFATKSGGVAVLVGMGAPEVKIPLINALIREVDIRGVFRYANDYADALELVATGKVNVKPLITHHFHMEKTVEAFEAAKSPTSGAIKVMIHCK</sequence>
<dbReference type="Gene3D" id="3.90.180.10">
    <property type="entry name" value="Medium-chain alcohol dehydrogenases, catalytic domain"/>
    <property type="match status" value="1"/>
</dbReference>
<dbReference type="RefSeq" id="XP_011302932.1">
    <property type="nucleotide sequence ID" value="XM_011304630.1"/>
</dbReference>
<dbReference type="InterPro" id="IPR011032">
    <property type="entry name" value="GroES-like_sf"/>
</dbReference>
<dbReference type="InterPro" id="IPR013149">
    <property type="entry name" value="ADH-like_C"/>
</dbReference>
<evidence type="ECO:0000256" key="4">
    <source>
        <dbReference type="ARBA" id="ARBA00022833"/>
    </source>
</evidence>
<keyword evidence="5" id="KW-0560">Oxidoreductase</keyword>
<dbReference type="InterPro" id="IPR036291">
    <property type="entry name" value="NAD(P)-bd_dom_sf"/>
</dbReference>
<evidence type="ECO:0000256" key="5">
    <source>
        <dbReference type="ARBA" id="ARBA00023002"/>
    </source>
</evidence>
<dbReference type="OrthoDB" id="1879366at2759"/>
<evidence type="ECO:0000256" key="7">
    <source>
        <dbReference type="ARBA" id="ARBA00026132"/>
    </source>
</evidence>
<dbReference type="PANTHER" id="PTHR43161">
    <property type="entry name" value="SORBITOL DEHYDROGENASE"/>
    <property type="match status" value="1"/>
</dbReference>
<comment type="cofactor">
    <cofactor evidence="1 9">
        <name>Zn(2+)</name>
        <dbReference type="ChEBI" id="CHEBI:29105"/>
    </cofactor>
</comment>